<evidence type="ECO:0000313" key="14">
    <source>
        <dbReference type="Proteomes" id="UP001596457"/>
    </source>
</evidence>
<evidence type="ECO:0000256" key="3">
    <source>
        <dbReference type="ARBA" id="ARBA00022475"/>
    </source>
</evidence>
<protein>
    <recommendedName>
        <fullName evidence="2">Type II secretion system protein H</fullName>
    </recommendedName>
    <alternativeName>
        <fullName evidence="10">General secretion pathway protein H</fullName>
    </alternativeName>
</protein>
<keyword evidence="6 11" id="KW-0812">Transmembrane</keyword>
<dbReference type="Proteomes" id="UP001596457">
    <property type="component" value="Unassembled WGS sequence"/>
</dbReference>
<dbReference type="Pfam" id="PF07963">
    <property type="entry name" value="N_methyl"/>
    <property type="match status" value="1"/>
</dbReference>
<dbReference type="InterPro" id="IPR045584">
    <property type="entry name" value="Pilin-like"/>
</dbReference>
<dbReference type="PROSITE" id="PS00409">
    <property type="entry name" value="PROKAR_NTER_METHYL"/>
    <property type="match status" value="1"/>
</dbReference>
<evidence type="ECO:0000256" key="10">
    <source>
        <dbReference type="ARBA" id="ARBA00030775"/>
    </source>
</evidence>
<evidence type="ECO:0000256" key="8">
    <source>
        <dbReference type="ARBA" id="ARBA00023136"/>
    </source>
</evidence>
<proteinExistence type="inferred from homology"/>
<comment type="similarity">
    <text evidence="9">Belongs to the GSP H family.</text>
</comment>
<keyword evidence="8 11" id="KW-0472">Membrane</keyword>
<evidence type="ECO:0000256" key="4">
    <source>
        <dbReference type="ARBA" id="ARBA00022481"/>
    </source>
</evidence>
<evidence type="ECO:0000259" key="12">
    <source>
        <dbReference type="Pfam" id="PF12019"/>
    </source>
</evidence>
<dbReference type="Gene3D" id="3.55.40.10">
    <property type="entry name" value="minor pseudopilin epsh domain"/>
    <property type="match status" value="1"/>
</dbReference>
<keyword evidence="7 11" id="KW-1133">Transmembrane helix</keyword>
<evidence type="ECO:0000313" key="13">
    <source>
        <dbReference type="EMBL" id="MFC7460985.1"/>
    </source>
</evidence>
<keyword evidence="4" id="KW-0488">Methylation</keyword>
<feature type="domain" description="General secretion pathway GspH" evidence="12">
    <location>
        <begin position="44"/>
        <end position="177"/>
    </location>
</feature>
<accession>A0ABW2SD00</accession>
<evidence type="ECO:0000256" key="9">
    <source>
        <dbReference type="ARBA" id="ARBA00025772"/>
    </source>
</evidence>
<feature type="transmembrane region" description="Helical" evidence="11">
    <location>
        <begin position="12"/>
        <end position="32"/>
    </location>
</feature>
<gene>
    <name evidence="13" type="ORF">ACFQU0_11175</name>
</gene>
<keyword evidence="3" id="KW-1003">Cell membrane</keyword>
<dbReference type="InterPro" id="IPR022346">
    <property type="entry name" value="T2SS_GspH"/>
</dbReference>
<reference evidence="14" key="1">
    <citation type="journal article" date="2019" name="Int. J. Syst. Evol. Microbiol.">
        <title>The Global Catalogue of Microorganisms (GCM) 10K type strain sequencing project: providing services to taxonomists for standard genome sequencing and annotation.</title>
        <authorList>
            <consortium name="The Broad Institute Genomics Platform"/>
            <consortium name="The Broad Institute Genome Sequencing Center for Infectious Disease"/>
            <person name="Wu L."/>
            <person name="Ma J."/>
        </authorList>
    </citation>
    <scope>NUCLEOTIDE SEQUENCE [LARGE SCALE GENOMIC DNA]</scope>
    <source>
        <strain evidence="14">CCUG 53903</strain>
    </source>
</reference>
<evidence type="ECO:0000256" key="2">
    <source>
        <dbReference type="ARBA" id="ARBA00021549"/>
    </source>
</evidence>
<evidence type="ECO:0000256" key="11">
    <source>
        <dbReference type="SAM" id="Phobius"/>
    </source>
</evidence>
<evidence type="ECO:0000256" key="5">
    <source>
        <dbReference type="ARBA" id="ARBA00022519"/>
    </source>
</evidence>
<dbReference type="SUPFAM" id="SSF54523">
    <property type="entry name" value="Pili subunits"/>
    <property type="match status" value="1"/>
</dbReference>
<sequence>MNRQNTRGFTLVELMVTTSIAAVMLAIAAPSLRDFVQRSQLSSAANDLSLALMYARSEAIKRGWPVTVCKSANPSASSPACSSAANWQTGWVVFVNHSGMTDAATSSVDAGTPADEVIRVGSGLSASVSGGTGFGNYITFLPAGAVKGSGNSGSAASGAFTVTVASLAKQVCINTTGRSEVTSGSCP</sequence>
<dbReference type="InterPro" id="IPR012902">
    <property type="entry name" value="N_methyl_site"/>
</dbReference>
<comment type="caution">
    <text evidence="13">The sequence shown here is derived from an EMBL/GenBank/DDBJ whole genome shotgun (WGS) entry which is preliminary data.</text>
</comment>
<dbReference type="EMBL" id="JBHTBZ010000024">
    <property type="protein sequence ID" value="MFC7460985.1"/>
    <property type="molecule type" value="Genomic_DNA"/>
</dbReference>
<dbReference type="NCBIfam" id="TIGR02532">
    <property type="entry name" value="IV_pilin_GFxxxE"/>
    <property type="match status" value="1"/>
</dbReference>
<evidence type="ECO:0000256" key="7">
    <source>
        <dbReference type="ARBA" id="ARBA00022989"/>
    </source>
</evidence>
<organism evidence="13 14">
    <name type="scientific">Hydrogenophaga defluvii</name>
    <dbReference type="NCBI Taxonomy" id="249410"/>
    <lineage>
        <taxon>Bacteria</taxon>
        <taxon>Pseudomonadati</taxon>
        <taxon>Pseudomonadota</taxon>
        <taxon>Betaproteobacteria</taxon>
        <taxon>Burkholderiales</taxon>
        <taxon>Comamonadaceae</taxon>
        <taxon>Hydrogenophaga</taxon>
    </lineage>
</organism>
<evidence type="ECO:0000256" key="6">
    <source>
        <dbReference type="ARBA" id="ARBA00022692"/>
    </source>
</evidence>
<dbReference type="Pfam" id="PF12019">
    <property type="entry name" value="GspH"/>
    <property type="match status" value="1"/>
</dbReference>
<evidence type="ECO:0000256" key="1">
    <source>
        <dbReference type="ARBA" id="ARBA00004377"/>
    </source>
</evidence>
<comment type="subcellular location">
    <subcellularLocation>
        <location evidence="1">Cell inner membrane</location>
        <topology evidence="1">Single-pass membrane protein</topology>
    </subcellularLocation>
</comment>
<keyword evidence="5" id="KW-0997">Cell inner membrane</keyword>
<keyword evidence="14" id="KW-1185">Reference proteome</keyword>
<name>A0ABW2SD00_9BURK</name>